<dbReference type="Gene3D" id="3.30.460.10">
    <property type="entry name" value="Beta Polymerase, domain 2"/>
    <property type="match status" value="1"/>
</dbReference>
<feature type="region of interest" description="Disordered" evidence="11">
    <location>
        <begin position="1"/>
        <end position="65"/>
    </location>
</feature>
<dbReference type="GO" id="GO:0000956">
    <property type="term" value="P:nuclear-transcribed mRNA catabolic process"/>
    <property type="evidence" value="ECO:0007669"/>
    <property type="project" value="UniProtKB-ARBA"/>
</dbReference>
<dbReference type="PANTHER" id="PTHR12271">
    <property type="entry name" value="POLY A POLYMERASE CID PAP -RELATED"/>
    <property type="match status" value="1"/>
</dbReference>
<comment type="similarity">
    <text evidence="4">Belongs to the DNA polymerase type-B-like family.</text>
</comment>
<comment type="cofactor">
    <cofactor evidence="1">
        <name>Mn(2+)</name>
        <dbReference type="ChEBI" id="CHEBI:29035"/>
    </cofactor>
</comment>
<name>A0A7N0T078_KALFE</name>
<evidence type="ECO:0000256" key="9">
    <source>
        <dbReference type="ARBA" id="ARBA00022842"/>
    </source>
</evidence>
<feature type="region of interest" description="Disordered" evidence="11">
    <location>
        <begin position="347"/>
        <end position="370"/>
    </location>
</feature>
<evidence type="ECO:0000256" key="5">
    <source>
        <dbReference type="ARBA" id="ARBA00012472"/>
    </source>
</evidence>
<keyword evidence="8" id="KW-0479">Metal-binding</keyword>
<dbReference type="GO" id="GO:0031123">
    <property type="term" value="P:RNA 3'-end processing"/>
    <property type="evidence" value="ECO:0007669"/>
    <property type="project" value="TreeGrafter"/>
</dbReference>
<evidence type="ECO:0000259" key="12">
    <source>
        <dbReference type="Pfam" id="PF03828"/>
    </source>
</evidence>
<evidence type="ECO:0000256" key="8">
    <source>
        <dbReference type="ARBA" id="ARBA00022723"/>
    </source>
</evidence>
<comment type="catalytic activity">
    <reaction evidence="10">
        <text>RNA(n) + UTP = RNA(n)-3'-uridine ribonucleotide + diphosphate</text>
        <dbReference type="Rhea" id="RHEA:14785"/>
        <dbReference type="Rhea" id="RHEA-COMP:14527"/>
        <dbReference type="Rhea" id="RHEA-COMP:17348"/>
        <dbReference type="ChEBI" id="CHEBI:33019"/>
        <dbReference type="ChEBI" id="CHEBI:46398"/>
        <dbReference type="ChEBI" id="CHEBI:140395"/>
        <dbReference type="ChEBI" id="CHEBI:173116"/>
        <dbReference type="EC" id="2.7.7.52"/>
    </reaction>
</comment>
<sequence length="718" mass="79602">MSGGGGGGRDPPLTGGEFLLSLLQKPRNSLSPSQPHPPRQPQHHNQQQQQQHQYLQQQQLQHQASDPAVAALGPIAFHPNGNGNGGDLNWSQGQPNFFLRGYNPAAWNPVGAHDGGGGGAVGNSNSGGGGLGLGLGFGCQPQQEAVLRFGSFSAPIPSREGLLNGNLGPGNVGMFNFDVSRDRILCDVDRNGVPEQKQLTGPLLLPPSRAPPPGFSGVGSKVGLLDRREQRVSLGRDIVVEEGMSSAVSESDLAGSRILWGLGLSRQLDHPGPPTGSKLQSVGASDVEESMRVLHANVCVEKEHTFPDKDLLANDDDEEEFDELNKKIVDSLGIEDVGVDDNSKKVQKNREKHHNCSFHSPQPKDVRSDTRGHQLLSQRMRIYKRQLECRADIFRLDAPLIAIYESLIPTAEEKAKQKQLLTSLEKLVNREWPNTKLYIYGSCANSFGVSKSDIDICFALEGADNNKPEILLRLAEILESENLTNVQALVRARVPIVKLKDPDTEISCDICINNVLAVVNTKLLRDYARIDVRLRQLAFIVKHWAKSRGVNETYHGTLSSYAYVLMCIHFLQQRRPAILPCLQGMKTTYSVTMENVHCAFFDRVDELRNFGRRNNESISQLVWSFFNYWAYGHDYANSVISVRTGGILSKRAKDWTRRVGNDRHLICIEDPFETSHDLGRVVDKYSIKVLREEFERAAEVLQHDPNPCVKLFEPYAPS</sequence>
<proteinExistence type="inferred from homology"/>
<evidence type="ECO:0000256" key="2">
    <source>
        <dbReference type="ARBA" id="ARBA00001946"/>
    </source>
</evidence>
<keyword evidence="15" id="KW-1185">Reference proteome</keyword>
<evidence type="ECO:0000256" key="10">
    <source>
        <dbReference type="ARBA" id="ARBA00049105"/>
    </source>
</evidence>
<organism evidence="14 15">
    <name type="scientific">Kalanchoe fedtschenkoi</name>
    <name type="common">Lavender scallops</name>
    <name type="synonym">South American air plant</name>
    <dbReference type="NCBI Taxonomy" id="63787"/>
    <lineage>
        <taxon>Eukaryota</taxon>
        <taxon>Viridiplantae</taxon>
        <taxon>Streptophyta</taxon>
        <taxon>Embryophyta</taxon>
        <taxon>Tracheophyta</taxon>
        <taxon>Spermatophyta</taxon>
        <taxon>Magnoliopsida</taxon>
        <taxon>eudicotyledons</taxon>
        <taxon>Gunneridae</taxon>
        <taxon>Pentapetalae</taxon>
        <taxon>Saxifragales</taxon>
        <taxon>Crassulaceae</taxon>
        <taxon>Kalanchoe</taxon>
    </lineage>
</organism>
<feature type="compositionally biased region" description="Basic residues" evidence="11">
    <location>
        <begin position="347"/>
        <end position="356"/>
    </location>
</feature>
<dbReference type="Gramene" id="Kaladp0016s0150.1.v1.1">
    <property type="protein sequence ID" value="Kaladp0016s0150.1.v1.1"/>
    <property type="gene ID" value="Kaladp0016s0150.v1.1"/>
</dbReference>
<evidence type="ECO:0000259" key="13">
    <source>
        <dbReference type="Pfam" id="PF22600"/>
    </source>
</evidence>
<feature type="domain" description="Poly(A) RNA polymerase mitochondrial-like central palm" evidence="13">
    <location>
        <begin position="399"/>
        <end position="528"/>
    </location>
</feature>
<dbReference type="EnsemblPlants" id="Kaladp0016s0150.1.v1.1">
    <property type="protein sequence ID" value="Kaladp0016s0150.1.v1.1"/>
    <property type="gene ID" value="Kaladp0016s0150.v1.1"/>
</dbReference>
<reference evidence="14" key="1">
    <citation type="submission" date="2021-01" db="UniProtKB">
        <authorList>
            <consortium name="EnsemblPlants"/>
        </authorList>
    </citation>
    <scope>IDENTIFICATION</scope>
</reference>
<dbReference type="InterPro" id="IPR002058">
    <property type="entry name" value="PAP_assoc"/>
</dbReference>
<dbReference type="InterPro" id="IPR054708">
    <property type="entry name" value="MTPAP-like_central"/>
</dbReference>
<protein>
    <recommendedName>
        <fullName evidence="5">RNA uridylyltransferase</fullName>
        <ecNumber evidence="5">2.7.7.52</ecNumber>
    </recommendedName>
</protein>
<evidence type="ECO:0000313" key="15">
    <source>
        <dbReference type="Proteomes" id="UP000594263"/>
    </source>
</evidence>
<dbReference type="FunFam" id="3.30.460.10:FF:000067">
    <property type="entry name" value="Terminal uridylyltransferase cid1"/>
    <property type="match status" value="1"/>
</dbReference>
<dbReference type="FunFam" id="1.10.1410.10:FF:000018">
    <property type="entry name" value="Terminal uridylyltransferase cid1"/>
    <property type="match status" value="1"/>
</dbReference>
<dbReference type="Pfam" id="PF22600">
    <property type="entry name" value="MTPAP-like_central"/>
    <property type="match status" value="1"/>
</dbReference>
<feature type="domain" description="PAP-associated" evidence="12">
    <location>
        <begin position="617"/>
        <end position="676"/>
    </location>
</feature>
<dbReference type="GO" id="GO:0010628">
    <property type="term" value="P:positive regulation of gene expression"/>
    <property type="evidence" value="ECO:0007669"/>
    <property type="project" value="UniProtKB-ARBA"/>
</dbReference>
<dbReference type="Pfam" id="PF03828">
    <property type="entry name" value="PAP_assoc"/>
    <property type="match status" value="1"/>
</dbReference>
<dbReference type="PANTHER" id="PTHR12271:SF40">
    <property type="entry name" value="POLY(A) RNA POLYMERASE GLD2"/>
    <property type="match status" value="1"/>
</dbReference>
<dbReference type="SUPFAM" id="SSF81301">
    <property type="entry name" value="Nucleotidyltransferase"/>
    <property type="match status" value="1"/>
</dbReference>
<evidence type="ECO:0000256" key="3">
    <source>
        <dbReference type="ARBA" id="ARBA00004496"/>
    </source>
</evidence>
<dbReference type="InterPro" id="IPR043519">
    <property type="entry name" value="NT_sf"/>
</dbReference>
<evidence type="ECO:0000256" key="6">
    <source>
        <dbReference type="ARBA" id="ARBA00022490"/>
    </source>
</evidence>
<comment type="cofactor">
    <cofactor evidence="2">
        <name>Mg(2+)</name>
        <dbReference type="ChEBI" id="CHEBI:18420"/>
    </cofactor>
</comment>
<evidence type="ECO:0000256" key="7">
    <source>
        <dbReference type="ARBA" id="ARBA00022679"/>
    </source>
</evidence>
<evidence type="ECO:0000313" key="14">
    <source>
        <dbReference type="EnsemblPlants" id="Kaladp0016s0150.1.v1.1"/>
    </source>
</evidence>
<dbReference type="Proteomes" id="UP000594263">
    <property type="component" value="Unplaced"/>
</dbReference>
<feature type="compositionally biased region" description="Low complexity" evidence="11">
    <location>
        <begin position="43"/>
        <end position="63"/>
    </location>
</feature>
<dbReference type="GO" id="GO:0061157">
    <property type="term" value="P:mRNA destabilization"/>
    <property type="evidence" value="ECO:0007669"/>
    <property type="project" value="UniProtKB-ARBA"/>
</dbReference>
<dbReference type="GO" id="GO:0046872">
    <property type="term" value="F:metal ion binding"/>
    <property type="evidence" value="ECO:0007669"/>
    <property type="project" value="UniProtKB-KW"/>
</dbReference>
<keyword evidence="7" id="KW-0808">Transferase</keyword>
<evidence type="ECO:0000256" key="4">
    <source>
        <dbReference type="ARBA" id="ARBA00008593"/>
    </source>
</evidence>
<dbReference type="Gene3D" id="1.10.1410.10">
    <property type="match status" value="1"/>
</dbReference>
<dbReference type="EC" id="2.7.7.52" evidence="5"/>
<keyword evidence="6" id="KW-0963">Cytoplasm</keyword>
<evidence type="ECO:0000256" key="1">
    <source>
        <dbReference type="ARBA" id="ARBA00001936"/>
    </source>
</evidence>
<dbReference type="CDD" id="cd05402">
    <property type="entry name" value="NT_PAP_TUTase"/>
    <property type="match status" value="1"/>
</dbReference>
<comment type="subcellular location">
    <subcellularLocation>
        <location evidence="3">Cytoplasm</location>
    </subcellularLocation>
</comment>
<keyword evidence="9" id="KW-0460">Magnesium</keyword>
<dbReference type="SUPFAM" id="SSF81631">
    <property type="entry name" value="PAP/OAS1 substrate-binding domain"/>
    <property type="match status" value="1"/>
</dbReference>
<dbReference type="GO" id="GO:0050265">
    <property type="term" value="F:RNA uridylyltransferase activity"/>
    <property type="evidence" value="ECO:0007669"/>
    <property type="project" value="UniProtKB-EC"/>
</dbReference>
<dbReference type="AlphaFoldDB" id="A0A7N0T078"/>
<feature type="region of interest" description="Disordered" evidence="11">
    <location>
        <begin position="73"/>
        <end position="92"/>
    </location>
</feature>
<accession>A0A7N0T078</accession>
<evidence type="ECO:0000256" key="11">
    <source>
        <dbReference type="SAM" id="MobiDB-lite"/>
    </source>
</evidence>
<dbReference type="GO" id="GO:0005737">
    <property type="term" value="C:cytoplasm"/>
    <property type="evidence" value="ECO:0007669"/>
    <property type="project" value="UniProtKB-SubCell"/>
</dbReference>